<evidence type="ECO:0000313" key="3">
    <source>
        <dbReference type="Proteomes" id="UP001196413"/>
    </source>
</evidence>
<reference evidence="2" key="1">
    <citation type="submission" date="2021-06" db="EMBL/GenBank/DDBJ databases">
        <title>Parelaphostrongylus tenuis whole genome reference sequence.</title>
        <authorList>
            <person name="Garwood T.J."/>
            <person name="Larsen P.A."/>
            <person name="Fountain-Jones N.M."/>
            <person name="Garbe J.R."/>
            <person name="Macchietto M.G."/>
            <person name="Kania S.A."/>
            <person name="Gerhold R.W."/>
            <person name="Richards J.E."/>
            <person name="Wolf T.M."/>
        </authorList>
    </citation>
    <scope>NUCLEOTIDE SEQUENCE</scope>
    <source>
        <strain evidence="2">MNPRO001-30</strain>
        <tissue evidence="2">Meninges</tissue>
    </source>
</reference>
<evidence type="ECO:0000313" key="2">
    <source>
        <dbReference type="EMBL" id="KAJ1365959.1"/>
    </source>
</evidence>
<organism evidence="2 3">
    <name type="scientific">Parelaphostrongylus tenuis</name>
    <name type="common">Meningeal worm</name>
    <dbReference type="NCBI Taxonomy" id="148309"/>
    <lineage>
        <taxon>Eukaryota</taxon>
        <taxon>Metazoa</taxon>
        <taxon>Ecdysozoa</taxon>
        <taxon>Nematoda</taxon>
        <taxon>Chromadorea</taxon>
        <taxon>Rhabditida</taxon>
        <taxon>Rhabditina</taxon>
        <taxon>Rhabditomorpha</taxon>
        <taxon>Strongyloidea</taxon>
        <taxon>Metastrongylidae</taxon>
        <taxon>Parelaphostrongylus</taxon>
    </lineage>
</organism>
<keyword evidence="1" id="KW-0732">Signal</keyword>
<comment type="caution">
    <text evidence="2">The sequence shown here is derived from an EMBL/GenBank/DDBJ whole genome shotgun (WGS) entry which is preliminary data.</text>
</comment>
<feature type="chain" id="PRO_5042127644" evidence="1">
    <location>
        <begin position="22"/>
        <end position="149"/>
    </location>
</feature>
<gene>
    <name evidence="2" type="ORF">KIN20_026455</name>
</gene>
<proteinExistence type="predicted"/>
<dbReference type="AlphaFoldDB" id="A0AAD5WCU2"/>
<dbReference type="Proteomes" id="UP001196413">
    <property type="component" value="Unassembled WGS sequence"/>
</dbReference>
<dbReference type="EMBL" id="JAHQIW010005418">
    <property type="protein sequence ID" value="KAJ1365959.1"/>
    <property type="molecule type" value="Genomic_DNA"/>
</dbReference>
<name>A0AAD5WCU2_PARTN</name>
<protein>
    <submittedName>
        <fullName evidence="2">Uncharacterized protein</fullName>
    </submittedName>
</protein>
<evidence type="ECO:0000256" key="1">
    <source>
        <dbReference type="SAM" id="SignalP"/>
    </source>
</evidence>
<feature type="signal peptide" evidence="1">
    <location>
        <begin position="1"/>
        <end position="21"/>
    </location>
</feature>
<sequence length="149" mass="17018">MSAVMMEIMIVMALLKPRAAAFQPRQLHSCLSFGQYFGDLQLYRGSDDQQFALDVYKHREVAHVNHFQHVLLNYVLTKLHKTQNHWTSEANADPCGSAILDNHFLDEVIDIHIHSSQTTEASTSLVRLAVQWVFAKDSGFTFATRYSSY</sequence>
<keyword evidence="3" id="KW-1185">Reference proteome</keyword>
<accession>A0AAD5WCU2</accession>